<dbReference type="Pfam" id="PF13730">
    <property type="entry name" value="HTH_36"/>
    <property type="match status" value="1"/>
</dbReference>
<dbReference type="InterPro" id="IPR036390">
    <property type="entry name" value="WH_DNA-bd_sf"/>
</dbReference>
<evidence type="ECO:0000256" key="1">
    <source>
        <dbReference type="ARBA" id="ARBA00023125"/>
    </source>
</evidence>
<keyword evidence="1" id="KW-0238">DNA-binding</keyword>
<comment type="caution">
    <text evidence="2">The sequence shown here is derived from an EMBL/GenBank/DDBJ whole genome shotgun (WGS) entry which is preliminary data.</text>
</comment>
<evidence type="ECO:0000313" key="2">
    <source>
        <dbReference type="EMBL" id="OUA02931.1"/>
    </source>
</evidence>
<sequence length="158" mass="18144">MENEKQRALPFDLSKGFTAIPTAVMRHYTYLPGFNGNVVLVYGYIIAMYNPQYGYAFPTHDQVGLALNMSRKTVGKHINVLEEAGLIEVSKRGGSTNDTYTLLKPIEDECEFYSRFPQALEKRRKAEVTTGKDVKERYERKARYKESKDNSEEIIAYL</sequence>
<proteinExistence type="predicted"/>
<evidence type="ECO:0000313" key="3">
    <source>
        <dbReference type="Proteomes" id="UP000194551"/>
    </source>
</evidence>
<name>A0A9X6KD00_BACTU</name>
<dbReference type="SUPFAM" id="SSF46785">
    <property type="entry name" value="Winged helix' DNA-binding domain"/>
    <property type="match status" value="1"/>
</dbReference>
<protein>
    <submittedName>
        <fullName evidence="2">Transcriptional regulator</fullName>
    </submittedName>
</protein>
<dbReference type="Proteomes" id="UP000194551">
    <property type="component" value="Unassembled WGS sequence"/>
</dbReference>
<dbReference type="AlphaFoldDB" id="A0A9X6KD00"/>
<accession>A0A9X6KD00</accession>
<dbReference type="InterPro" id="IPR011991">
    <property type="entry name" value="ArsR-like_HTH"/>
</dbReference>
<organism evidence="2 3">
    <name type="scientific">Bacillus thuringiensis</name>
    <dbReference type="NCBI Taxonomy" id="1428"/>
    <lineage>
        <taxon>Bacteria</taxon>
        <taxon>Bacillati</taxon>
        <taxon>Bacillota</taxon>
        <taxon>Bacilli</taxon>
        <taxon>Bacillales</taxon>
        <taxon>Bacillaceae</taxon>
        <taxon>Bacillus</taxon>
        <taxon>Bacillus cereus group</taxon>
    </lineage>
</organism>
<reference evidence="2 3" key="1">
    <citation type="submission" date="2016-10" db="EMBL/GenBank/DDBJ databases">
        <title>Comparative genomics of Bacillus thuringiensis reveals a path to pathogens against multiple invertebrate hosts.</title>
        <authorList>
            <person name="Zheng J."/>
            <person name="Gao Q."/>
            <person name="Liu H."/>
            <person name="Peng D."/>
            <person name="Ruan L."/>
            <person name="Sun M."/>
        </authorList>
    </citation>
    <scope>NUCLEOTIDE SEQUENCE [LARGE SCALE GENOMIC DNA]</scope>
    <source>
        <strain evidence="2">HD5</strain>
    </source>
</reference>
<dbReference type="InterPro" id="IPR036388">
    <property type="entry name" value="WH-like_DNA-bd_sf"/>
</dbReference>
<dbReference type="EMBL" id="NFEM01000071">
    <property type="protein sequence ID" value="OUA02931.1"/>
    <property type="molecule type" value="Genomic_DNA"/>
</dbReference>
<dbReference type="Gene3D" id="1.10.10.10">
    <property type="entry name" value="Winged helix-like DNA-binding domain superfamily/Winged helix DNA-binding domain"/>
    <property type="match status" value="1"/>
</dbReference>
<dbReference type="RefSeq" id="WP_053512275.1">
    <property type="nucleotide sequence ID" value="NZ_CAKJXA010000038.1"/>
</dbReference>
<dbReference type="GO" id="GO:0003677">
    <property type="term" value="F:DNA binding"/>
    <property type="evidence" value="ECO:0007669"/>
    <property type="project" value="UniProtKB-KW"/>
</dbReference>
<dbReference type="CDD" id="cd00090">
    <property type="entry name" value="HTH_ARSR"/>
    <property type="match status" value="1"/>
</dbReference>
<gene>
    <name evidence="2" type="ORF">BK774_14635</name>
</gene>